<dbReference type="AlphaFoldDB" id="A0AA47MRK2"/>
<dbReference type="PANTHER" id="PTHR37404:SF1">
    <property type="entry name" value="HCG1796489"/>
    <property type="match status" value="1"/>
</dbReference>
<comment type="caution">
    <text evidence="2">The sequence shown here is derived from an EMBL/GenBank/DDBJ whole genome shotgun (WGS) entry which is preliminary data.</text>
</comment>
<evidence type="ECO:0000256" key="1">
    <source>
        <dbReference type="SAM" id="MobiDB-lite"/>
    </source>
</evidence>
<proteinExistence type="predicted"/>
<accession>A0AA47MRK2</accession>
<gene>
    <name evidence="2" type="ORF">N1851_015796</name>
</gene>
<evidence type="ECO:0000313" key="3">
    <source>
        <dbReference type="Proteomes" id="UP001174136"/>
    </source>
</evidence>
<evidence type="ECO:0000313" key="2">
    <source>
        <dbReference type="EMBL" id="KAK0145303.1"/>
    </source>
</evidence>
<sequence length="287" mass="31152">MGLVAERRRGDLPETSYDAGLRYTRPPPFKVEVGQDGPLPPILQRHAPPSQALVTSSGLAHSGRPQAGWQVQTRCPKAPPHWTTHCLTPLAQRLKENSRLCVLSAAVSEARDSYRGLQAPKTPLPENFHTLMSLYKQLDSDRRFVEPPVSTAHASYRRFQRSELMTPSRLDVQPAYSAHLKSPARVVPPRPHHEAPLLDPSPSMGPLAALPLSGRSSEYRSSFCGAPPHVSATLMTPVSQTFPGLDGSSAKGAGPAHPSDLRLAVFAVPRMYAPESNSYGCGKPIVI</sequence>
<feature type="region of interest" description="Disordered" evidence="1">
    <location>
        <begin position="1"/>
        <end position="23"/>
    </location>
</feature>
<dbReference type="InterPro" id="IPR053347">
    <property type="entry name" value="Axonemal_MT_stabilizer"/>
</dbReference>
<dbReference type="PANTHER" id="PTHR37404">
    <property type="entry name" value="HCG1796489"/>
    <property type="match status" value="1"/>
</dbReference>
<dbReference type="EMBL" id="JAOPHQ010002866">
    <property type="protein sequence ID" value="KAK0145303.1"/>
    <property type="molecule type" value="Genomic_DNA"/>
</dbReference>
<organism evidence="2 3">
    <name type="scientific">Merluccius polli</name>
    <name type="common">Benguela hake</name>
    <name type="synonym">Merluccius cadenati</name>
    <dbReference type="NCBI Taxonomy" id="89951"/>
    <lineage>
        <taxon>Eukaryota</taxon>
        <taxon>Metazoa</taxon>
        <taxon>Chordata</taxon>
        <taxon>Craniata</taxon>
        <taxon>Vertebrata</taxon>
        <taxon>Euteleostomi</taxon>
        <taxon>Actinopterygii</taxon>
        <taxon>Neopterygii</taxon>
        <taxon>Teleostei</taxon>
        <taxon>Neoteleostei</taxon>
        <taxon>Acanthomorphata</taxon>
        <taxon>Zeiogadaria</taxon>
        <taxon>Gadariae</taxon>
        <taxon>Gadiformes</taxon>
        <taxon>Gadoidei</taxon>
        <taxon>Merlucciidae</taxon>
        <taxon>Merluccius</taxon>
    </lineage>
</organism>
<name>A0AA47MRK2_MERPO</name>
<dbReference type="Proteomes" id="UP001174136">
    <property type="component" value="Unassembled WGS sequence"/>
</dbReference>
<reference evidence="2" key="1">
    <citation type="journal article" date="2023" name="Front. Mar. Sci.">
        <title>A new Merluccius polli reference genome to investigate the effects of global change in West African waters.</title>
        <authorList>
            <person name="Mateo J.L."/>
            <person name="Blanco-Fernandez C."/>
            <person name="Garcia-Vazquez E."/>
            <person name="Machado-Schiaffino G."/>
        </authorList>
    </citation>
    <scope>NUCLEOTIDE SEQUENCE</scope>
    <source>
        <strain evidence="2">C29</strain>
        <tissue evidence="2">Fin</tissue>
    </source>
</reference>
<protein>
    <submittedName>
        <fullName evidence="2">Uncharacterized protein</fullName>
    </submittedName>
</protein>
<keyword evidence="3" id="KW-1185">Reference proteome</keyword>
<feature type="compositionally biased region" description="Basic and acidic residues" evidence="1">
    <location>
        <begin position="1"/>
        <end position="12"/>
    </location>
</feature>
<feature type="region of interest" description="Disordered" evidence="1">
    <location>
        <begin position="181"/>
        <end position="203"/>
    </location>
</feature>